<name>R7ZPI6_9BACT</name>
<keyword evidence="2" id="KW-0560">Oxidoreductase</keyword>
<feature type="domain" description="NADP-dependent oxidoreductase" evidence="1">
    <location>
        <begin position="25"/>
        <end position="343"/>
    </location>
</feature>
<dbReference type="PANTHER" id="PTHR42686">
    <property type="entry name" value="GH17980P-RELATED"/>
    <property type="match status" value="1"/>
</dbReference>
<evidence type="ECO:0000313" key="2">
    <source>
        <dbReference type="EMBL" id="EON75973.1"/>
    </source>
</evidence>
<comment type="caution">
    <text evidence="2">The sequence shown here is derived from an EMBL/GenBank/DDBJ whole genome shotgun (WGS) entry which is preliminary data.</text>
</comment>
<dbReference type="Pfam" id="PF00248">
    <property type="entry name" value="Aldo_ket_red"/>
    <property type="match status" value="1"/>
</dbReference>
<dbReference type="CDD" id="cd19152">
    <property type="entry name" value="AKR_AKR15A"/>
    <property type="match status" value="1"/>
</dbReference>
<evidence type="ECO:0000313" key="3">
    <source>
        <dbReference type="Proteomes" id="UP000013909"/>
    </source>
</evidence>
<dbReference type="GO" id="GO:0047834">
    <property type="term" value="F:D-threo-aldose 1-dehydrogenase activity"/>
    <property type="evidence" value="ECO:0007669"/>
    <property type="project" value="UniProtKB-EC"/>
</dbReference>
<keyword evidence="3" id="KW-1185">Reference proteome</keyword>
<dbReference type="AlphaFoldDB" id="R7ZPI6"/>
<dbReference type="EMBL" id="AQHR01000091">
    <property type="protein sequence ID" value="EON75973.1"/>
    <property type="molecule type" value="Genomic_DNA"/>
</dbReference>
<accession>R7ZPI6</accession>
<dbReference type="PANTHER" id="PTHR42686:SF1">
    <property type="entry name" value="GH17980P-RELATED"/>
    <property type="match status" value="1"/>
</dbReference>
<dbReference type="InterPro" id="IPR020471">
    <property type="entry name" value="AKR"/>
</dbReference>
<dbReference type="InterPro" id="IPR023210">
    <property type="entry name" value="NADP_OxRdtase_dom"/>
</dbReference>
<gene>
    <name evidence="2" type="ORF">ADIS_3561</name>
</gene>
<dbReference type="STRING" id="1232681.ADIS_3561"/>
<dbReference type="GO" id="GO:0005829">
    <property type="term" value="C:cytosol"/>
    <property type="evidence" value="ECO:0007669"/>
    <property type="project" value="TreeGrafter"/>
</dbReference>
<organism evidence="2 3">
    <name type="scientific">Lunatimonas lonarensis</name>
    <dbReference type="NCBI Taxonomy" id="1232681"/>
    <lineage>
        <taxon>Bacteria</taxon>
        <taxon>Pseudomonadati</taxon>
        <taxon>Bacteroidota</taxon>
        <taxon>Cytophagia</taxon>
        <taxon>Cytophagales</taxon>
        <taxon>Cyclobacteriaceae</taxon>
    </lineage>
</organism>
<reference evidence="2 3" key="1">
    <citation type="submission" date="2013-02" db="EMBL/GenBank/DDBJ databases">
        <title>A novel strain isolated from Lonar lake, Maharashtra, India.</title>
        <authorList>
            <person name="Singh A."/>
        </authorList>
    </citation>
    <scope>NUCLEOTIDE SEQUENCE [LARGE SCALE GENOMIC DNA]</scope>
    <source>
        <strain evidence="2 3">AK24</strain>
    </source>
</reference>
<dbReference type="InterPro" id="IPR036812">
    <property type="entry name" value="NAD(P)_OxRdtase_dom_sf"/>
</dbReference>
<proteinExistence type="predicted"/>
<dbReference type="Proteomes" id="UP000013909">
    <property type="component" value="Unassembled WGS sequence"/>
</dbReference>
<dbReference type="Gene3D" id="3.20.20.100">
    <property type="entry name" value="NADP-dependent oxidoreductase domain"/>
    <property type="match status" value="1"/>
</dbReference>
<evidence type="ECO:0000259" key="1">
    <source>
        <dbReference type="Pfam" id="PF00248"/>
    </source>
</evidence>
<dbReference type="EC" id="1.1.1.122" evidence="2"/>
<protein>
    <submittedName>
        <fullName evidence="2">L-fuco-beta-pyranose dehydrogenase</fullName>
        <ecNumber evidence="2">1.1.1.122</ecNumber>
    </submittedName>
</protein>
<dbReference type="PATRIC" id="fig|1288963.3.peg.3552"/>
<sequence length="354" mass="39353">MGKMGDQGTTAIYPFGNTGLMLPRVMFGSSDLGNLYREIPLEQKHLIIEKCVELTAPYTVFDSAGKYGAGLALEVIGQSLEQLGVSPQNVVISNKLGWVRSPLLGKEPTFEPGIWKGLSYDAVQKISYHGIIECFDEGNRLLGRYSPQLVSVHDPDEYLAQASSTVHREYLFEDILDAYRALEDLKTQGRVAAIGLGAKDWRVIPEIYEQVRLDWVMIANSLTLYDHSPDLLDFIDKLHADGVAVINAAVFNGGFLVGGNLYNYKPIDESLTADSQKLAWRASFFERCRLHGITPSHACIQFALSVPGVHGVAVSPADLMKLEENFQATQQPIPSSFWQDLKEQQLIPDFEFLK</sequence>
<dbReference type="SUPFAM" id="SSF51430">
    <property type="entry name" value="NAD(P)-linked oxidoreductase"/>
    <property type="match status" value="1"/>
</dbReference>